<dbReference type="PANTHER" id="PTHR38030">
    <property type="entry name" value="PROTOPORPHYRINOGEN IX DEHYDROGENASE [MENAQUINONE]"/>
    <property type="match status" value="1"/>
</dbReference>
<evidence type="ECO:0000313" key="2">
    <source>
        <dbReference type="EMBL" id="GIE00262.1"/>
    </source>
</evidence>
<protein>
    <submittedName>
        <fullName evidence="2">Flavodoxin</fullName>
    </submittedName>
</protein>
<dbReference type="InterPro" id="IPR026816">
    <property type="entry name" value="Flavodoxin_dom"/>
</dbReference>
<name>A0ABQ3YRV5_9ACTN</name>
<accession>A0ABQ3YRV5</accession>
<dbReference type="Gene3D" id="3.40.50.360">
    <property type="match status" value="1"/>
</dbReference>
<dbReference type="InterPro" id="IPR029039">
    <property type="entry name" value="Flavoprotein-like_sf"/>
</dbReference>
<dbReference type="SUPFAM" id="SSF52218">
    <property type="entry name" value="Flavoproteins"/>
    <property type="match status" value="1"/>
</dbReference>
<feature type="domain" description="Flavodoxin-like" evidence="1">
    <location>
        <begin position="3"/>
        <end position="160"/>
    </location>
</feature>
<dbReference type="InterPro" id="IPR008254">
    <property type="entry name" value="Flavodoxin/NO_synth"/>
</dbReference>
<comment type="caution">
    <text evidence="2">The sequence shown here is derived from an EMBL/GenBank/DDBJ whole genome shotgun (WGS) entry which is preliminary data.</text>
</comment>
<dbReference type="Proteomes" id="UP000637628">
    <property type="component" value="Unassembled WGS sequence"/>
</dbReference>
<reference evidence="2 3" key="1">
    <citation type="submission" date="2021-01" db="EMBL/GenBank/DDBJ databases">
        <title>Whole genome shotgun sequence of Actinoplanes durhamensis NBRC 14914.</title>
        <authorList>
            <person name="Komaki H."/>
            <person name="Tamura T."/>
        </authorList>
    </citation>
    <scope>NUCLEOTIDE SEQUENCE [LARGE SCALE GENOMIC DNA]</scope>
    <source>
        <strain evidence="2 3">NBRC 14914</strain>
    </source>
</reference>
<dbReference type="RefSeq" id="WP_203725889.1">
    <property type="nucleotide sequence ID" value="NZ_BAAATX010000002.1"/>
</dbReference>
<dbReference type="Pfam" id="PF12724">
    <property type="entry name" value="Flavodoxin_5"/>
    <property type="match status" value="1"/>
</dbReference>
<sequence length="173" mass="18267">MVVLVAYGSTGGGTGEIAAWIAEELQAAGFAVQLTPAGEVTGVAGYDAVVLGSALYAFGWHADVRRFVQRFSHVLRGRPVWLFSSGPLDSSADAGALEPVPHAASALRDLTARAHVTFGGRMTTDAHGWLGHVAQQLAREGHVGDFRNPVRVRAWARGVAGEIAAARRMPEQI</sequence>
<evidence type="ECO:0000313" key="3">
    <source>
        <dbReference type="Proteomes" id="UP000637628"/>
    </source>
</evidence>
<dbReference type="PANTHER" id="PTHR38030:SF2">
    <property type="entry name" value="PROTOPORPHYRINOGEN IX DEHYDROGENASE [QUINONE]"/>
    <property type="match status" value="1"/>
</dbReference>
<dbReference type="EMBL" id="BOML01000013">
    <property type="protein sequence ID" value="GIE00262.1"/>
    <property type="molecule type" value="Genomic_DNA"/>
</dbReference>
<evidence type="ECO:0000259" key="1">
    <source>
        <dbReference type="PROSITE" id="PS50902"/>
    </source>
</evidence>
<proteinExistence type="predicted"/>
<keyword evidence="3" id="KW-1185">Reference proteome</keyword>
<dbReference type="PROSITE" id="PS50902">
    <property type="entry name" value="FLAVODOXIN_LIKE"/>
    <property type="match status" value="1"/>
</dbReference>
<dbReference type="InterPro" id="IPR052200">
    <property type="entry name" value="Protoporphyrinogen_IX_DH"/>
</dbReference>
<gene>
    <name evidence="2" type="primary">hemG</name>
    <name evidence="2" type="ORF">Adu01nite_16120</name>
</gene>
<organism evidence="2 3">
    <name type="scientific">Paractinoplanes durhamensis</name>
    <dbReference type="NCBI Taxonomy" id="113563"/>
    <lineage>
        <taxon>Bacteria</taxon>
        <taxon>Bacillati</taxon>
        <taxon>Actinomycetota</taxon>
        <taxon>Actinomycetes</taxon>
        <taxon>Micromonosporales</taxon>
        <taxon>Micromonosporaceae</taxon>
        <taxon>Paractinoplanes</taxon>
    </lineage>
</organism>